<proteinExistence type="predicted"/>
<dbReference type="AlphaFoldDB" id="A0A2S5R7Y2"/>
<keyword evidence="2" id="KW-1185">Reference proteome</keyword>
<evidence type="ECO:0000313" key="2">
    <source>
        <dbReference type="Proteomes" id="UP000239425"/>
    </source>
</evidence>
<accession>A0A2S5R7Y2</accession>
<dbReference type="EMBL" id="PHHC01000105">
    <property type="protein sequence ID" value="PPE03397.1"/>
    <property type="molecule type" value="Genomic_DNA"/>
</dbReference>
<sequence>MSKKPQSSKPQANRGFGDMRTFPGVFACIGDREGKKGDFGGKMAKLEKVRYGSNAKQKRWKACRYWGFETY</sequence>
<organism evidence="1 2">
    <name type="scientific">Holospora curviuscula</name>
    <dbReference type="NCBI Taxonomy" id="1082868"/>
    <lineage>
        <taxon>Bacteria</taxon>
        <taxon>Pseudomonadati</taxon>
        <taxon>Pseudomonadota</taxon>
        <taxon>Alphaproteobacteria</taxon>
        <taxon>Holosporales</taxon>
        <taxon>Holosporaceae</taxon>
        <taxon>Holospora</taxon>
    </lineage>
</organism>
<name>A0A2S5R7Y2_9PROT</name>
<evidence type="ECO:0000313" key="1">
    <source>
        <dbReference type="EMBL" id="PPE03397.1"/>
    </source>
</evidence>
<reference evidence="1 2" key="1">
    <citation type="submission" date="2017-11" db="EMBL/GenBank/DDBJ databases">
        <title>Comparative genomic analysis of Holospora spp., intranuclear symbionts of paramecia.</title>
        <authorList>
            <person name="Garushyants S.K."/>
            <person name="Beliavskaya A."/>
            <person name="Malko D.B."/>
            <person name="Logacheva M.D."/>
            <person name="Rautian M.S."/>
            <person name="Gelfand M.S."/>
        </authorList>
    </citation>
    <scope>NUCLEOTIDE SEQUENCE [LARGE SCALE GENOMIC DNA]</scope>
    <source>
        <strain evidence="2">02AZ16</strain>
    </source>
</reference>
<comment type="caution">
    <text evidence="1">The sequence shown here is derived from an EMBL/GenBank/DDBJ whole genome shotgun (WGS) entry which is preliminary data.</text>
</comment>
<gene>
    <name evidence="1" type="ORF">HCUR_01136</name>
</gene>
<protein>
    <submittedName>
        <fullName evidence="1">Uncharacterized protein</fullName>
    </submittedName>
</protein>
<dbReference type="Proteomes" id="UP000239425">
    <property type="component" value="Unassembled WGS sequence"/>
</dbReference>